<evidence type="ECO:0000313" key="1">
    <source>
        <dbReference type="EMBL" id="AJY73395.1"/>
    </source>
</evidence>
<evidence type="ECO:0000313" key="2">
    <source>
        <dbReference type="Proteomes" id="UP000032633"/>
    </source>
</evidence>
<name>A0A0D5NE09_9BACL</name>
<sequence>MAIFLENAVYAERNFKWRISRRWMPSSRYFGYWRLLMTTDGEFKQGALRSPFKANCWNANRNSTNTVTMIRITIVQN</sequence>
<proteinExistence type="predicted"/>
<dbReference type="AlphaFoldDB" id="A0A0D5NE09"/>
<protein>
    <submittedName>
        <fullName evidence="1">Uncharacterized protein</fullName>
    </submittedName>
</protein>
<reference evidence="2" key="2">
    <citation type="submission" date="2015-03" db="EMBL/GenBank/DDBJ databases">
        <title>Genome sequence of Paenibacillus beijingensis strain DSM 24997T.</title>
        <authorList>
            <person name="Kwak Y."/>
            <person name="Shin J.-H."/>
        </authorList>
    </citation>
    <scope>NUCLEOTIDE SEQUENCE [LARGE SCALE GENOMIC DNA]</scope>
    <source>
        <strain evidence="2">DSM 24997</strain>
    </source>
</reference>
<dbReference type="HOGENOM" id="CLU_2634704_0_0_9"/>
<dbReference type="STRING" id="1126833.VN24_00570"/>
<dbReference type="KEGG" id="pbj:VN24_00570"/>
<organism evidence="1 2">
    <name type="scientific">Paenibacillus beijingensis</name>
    <dbReference type="NCBI Taxonomy" id="1126833"/>
    <lineage>
        <taxon>Bacteria</taxon>
        <taxon>Bacillati</taxon>
        <taxon>Bacillota</taxon>
        <taxon>Bacilli</taxon>
        <taxon>Bacillales</taxon>
        <taxon>Paenibacillaceae</taxon>
        <taxon>Paenibacillus</taxon>
    </lineage>
</organism>
<reference evidence="1 2" key="1">
    <citation type="journal article" date="2015" name="J. Biotechnol.">
        <title>Complete genome sequence of Paenibacillus beijingensis 7188(T) (=DSM 24997(T)), a novel rhizobacterium from jujube garden soil.</title>
        <authorList>
            <person name="Kwak Y."/>
            <person name="Shin J.H."/>
        </authorList>
    </citation>
    <scope>NUCLEOTIDE SEQUENCE [LARGE SCALE GENOMIC DNA]</scope>
    <source>
        <strain evidence="1 2">DSM 24997</strain>
    </source>
</reference>
<dbReference type="Proteomes" id="UP000032633">
    <property type="component" value="Chromosome"/>
</dbReference>
<dbReference type="EMBL" id="CP011058">
    <property type="protein sequence ID" value="AJY73395.1"/>
    <property type="molecule type" value="Genomic_DNA"/>
</dbReference>
<accession>A0A0D5NE09</accession>
<keyword evidence="2" id="KW-1185">Reference proteome</keyword>
<dbReference type="PATRIC" id="fig|1126833.4.peg.134"/>
<dbReference type="RefSeq" id="WP_045668830.1">
    <property type="nucleotide sequence ID" value="NZ_CP011058.1"/>
</dbReference>
<gene>
    <name evidence="1" type="ORF">VN24_00570</name>
</gene>